<dbReference type="EMBL" id="JAGGMS010000001">
    <property type="protein sequence ID" value="MBP2184363.1"/>
    <property type="molecule type" value="Genomic_DNA"/>
</dbReference>
<keyword evidence="2" id="KW-1133">Transmembrane helix</keyword>
<feature type="transmembrane region" description="Helical" evidence="2">
    <location>
        <begin position="52"/>
        <end position="69"/>
    </location>
</feature>
<comment type="caution">
    <text evidence="5">The sequence shown here is derived from an EMBL/GenBank/DDBJ whole genome shotgun (WGS) entry which is preliminary data.</text>
</comment>
<evidence type="ECO:0000259" key="4">
    <source>
        <dbReference type="Pfam" id="PF13006"/>
    </source>
</evidence>
<dbReference type="Proteomes" id="UP000741013">
    <property type="component" value="Unassembled WGS sequence"/>
</dbReference>
<evidence type="ECO:0000313" key="6">
    <source>
        <dbReference type="Proteomes" id="UP000741013"/>
    </source>
</evidence>
<feature type="domain" description="Transposase IS4 N-terminal" evidence="4">
    <location>
        <begin position="23"/>
        <end position="118"/>
    </location>
</feature>
<keyword evidence="6" id="KW-1185">Reference proteome</keyword>
<proteinExistence type="predicted"/>
<dbReference type="InterPro" id="IPR047952">
    <property type="entry name" value="Transpos_IS4"/>
</dbReference>
<feature type="domain" description="Transposase IS4-like" evidence="3">
    <location>
        <begin position="137"/>
        <end position="370"/>
    </location>
</feature>
<evidence type="ECO:0000256" key="2">
    <source>
        <dbReference type="SAM" id="Phobius"/>
    </source>
</evidence>
<protein>
    <recommendedName>
        <fullName evidence="7">Transposase DDE domain-containing protein</fullName>
    </recommendedName>
</protein>
<name>A0ABS4PYH2_9PSEU</name>
<dbReference type="InterPro" id="IPR002559">
    <property type="entry name" value="Transposase_11"/>
</dbReference>
<dbReference type="PANTHER" id="PTHR37529:SF1">
    <property type="entry name" value="TRANSPOSASE INSG FOR INSERTION SEQUENCE ELEMENT IS4-RELATED"/>
    <property type="match status" value="1"/>
</dbReference>
<sequence length="429" mass="48063">MGVARDVQSMVSDHERLTDAIGIGVLTRLLDRDLVDEVIAAADRQEKRVRLLPARVVVYYVLALCLFFGDGYEEVMRKLAHGLRAVGSWRSEWKIPTVGAISKARMRLGAEPLRLLFDRVAVPMAKRSTPGAWLRGLRIMAVDGVIFNLPETEDNEEGFGRCGGKNPAPFPQARVAALVECGTRAVVAAEIDPWKEQERVQVARLLHAFEPGMLVLADAGFYSYELWKAAAATGADLAWRVQSELSLPVLSVLPDGSYLSEVGDPQQKRHNREYERKRRASGMAVDYIQLRVIEYEIPNRDGRGEIIRLVTTILEPVEVSAAELAAVYHERWEEESVFDEIETHIRGGSTVVLRSKHAETVRQEIWALLLTHYAIRHLMTEAAEQADIDVDRISFIRSFRAIRRQVSDQAAFSPRNTSSGDPGSDLRDP</sequence>
<dbReference type="InterPro" id="IPR024473">
    <property type="entry name" value="Transposases_IS4_N"/>
</dbReference>
<keyword evidence="2" id="KW-0812">Transmembrane</keyword>
<evidence type="ECO:0000259" key="3">
    <source>
        <dbReference type="Pfam" id="PF01609"/>
    </source>
</evidence>
<dbReference type="Pfam" id="PF13006">
    <property type="entry name" value="Nterm_IS4"/>
    <property type="match status" value="1"/>
</dbReference>
<dbReference type="Pfam" id="PF01609">
    <property type="entry name" value="DDE_Tnp_1"/>
    <property type="match status" value="1"/>
</dbReference>
<dbReference type="PANTHER" id="PTHR37529">
    <property type="entry name" value="TRANSPOSASE INSG FOR INSERTION SEQUENCE ELEMENT IS4-RELATED"/>
    <property type="match status" value="1"/>
</dbReference>
<dbReference type="InterPro" id="IPR012337">
    <property type="entry name" value="RNaseH-like_sf"/>
</dbReference>
<dbReference type="SUPFAM" id="SSF53098">
    <property type="entry name" value="Ribonuclease H-like"/>
    <property type="match status" value="1"/>
</dbReference>
<reference evidence="5 6" key="1">
    <citation type="submission" date="2021-03" db="EMBL/GenBank/DDBJ databases">
        <title>Sequencing the genomes of 1000 actinobacteria strains.</title>
        <authorList>
            <person name="Klenk H.-P."/>
        </authorList>
    </citation>
    <scope>NUCLEOTIDE SEQUENCE [LARGE SCALE GENOMIC DNA]</scope>
    <source>
        <strain evidence="5 6">DSM 45510</strain>
    </source>
</reference>
<keyword evidence="2" id="KW-0472">Membrane</keyword>
<accession>A0ABS4PYH2</accession>
<gene>
    <name evidence="5" type="ORF">JOM49_005889</name>
</gene>
<evidence type="ECO:0000313" key="5">
    <source>
        <dbReference type="EMBL" id="MBP2184363.1"/>
    </source>
</evidence>
<feature type="region of interest" description="Disordered" evidence="1">
    <location>
        <begin position="410"/>
        <end position="429"/>
    </location>
</feature>
<feature type="compositionally biased region" description="Polar residues" evidence="1">
    <location>
        <begin position="410"/>
        <end position="421"/>
    </location>
</feature>
<organism evidence="5 6">
    <name type="scientific">Amycolatopsis magusensis</name>
    <dbReference type="NCBI Taxonomy" id="882444"/>
    <lineage>
        <taxon>Bacteria</taxon>
        <taxon>Bacillati</taxon>
        <taxon>Actinomycetota</taxon>
        <taxon>Actinomycetes</taxon>
        <taxon>Pseudonocardiales</taxon>
        <taxon>Pseudonocardiaceae</taxon>
        <taxon>Amycolatopsis</taxon>
    </lineage>
</organism>
<evidence type="ECO:0000256" key="1">
    <source>
        <dbReference type="SAM" id="MobiDB-lite"/>
    </source>
</evidence>
<dbReference type="NCBIfam" id="NF033592">
    <property type="entry name" value="transpos_IS4_1"/>
    <property type="match status" value="1"/>
</dbReference>
<evidence type="ECO:0008006" key="7">
    <source>
        <dbReference type="Google" id="ProtNLM"/>
    </source>
</evidence>